<dbReference type="GO" id="GO:0008652">
    <property type="term" value="P:amino acid biosynthetic process"/>
    <property type="evidence" value="ECO:0007669"/>
    <property type="project" value="UniProtKB-ARBA"/>
</dbReference>
<protein>
    <recommendedName>
        <fullName evidence="8">Probable branched-chain-amino-acid aminotransferase</fullName>
        <ecNumber evidence="7">2.6.1.42</ecNumber>
    </recommendedName>
</protein>
<dbReference type="AlphaFoldDB" id="A0A8J3A6R5"/>
<keyword evidence="14" id="KW-0456">Lyase</keyword>
<keyword evidence="10" id="KW-0100">Branched-chain amino acid biosynthesis</keyword>
<evidence type="ECO:0000256" key="9">
    <source>
        <dbReference type="ARBA" id="ARBA00022898"/>
    </source>
</evidence>
<comment type="function">
    <text evidence="2">Acts on leucine, isoleucine and valine.</text>
</comment>
<dbReference type="CDD" id="cd00449">
    <property type="entry name" value="PLPDE_IV"/>
    <property type="match status" value="1"/>
</dbReference>
<keyword evidence="9" id="KW-0663">Pyridoxal phosphate</keyword>
<evidence type="ECO:0000256" key="12">
    <source>
        <dbReference type="ARBA" id="ARBA00048798"/>
    </source>
</evidence>
<keyword evidence="17" id="KW-1185">Reference proteome</keyword>
<comment type="catalytic activity">
    <reaction evidence="12">
        <text>L-isoleucine + 2-oxoglutarate = (S)-3-methyl-2-oxopentanoate + L-glutamate</text>
        <dbReference type="Rhea" id="RHEA:24801"/>
        <dbReference type="ChEBI" id="CHEBI:16810"/>
        <dbReference type="ChEBI" id="CHEBI:29985"/>
        <dbReference type="ChEBI" id="CHEBI:35146"/>
        <dbReference type="ChEBI" id="CHEBI:58045"/>
        <dbReference type="EC" id="2.6.1.42"/>
    </reaction>
</comment>
<keyword evidence="10" id="KW-0028">Amino-acid biosynthesis</keyword>
<comment type="catalytic activity">
    <reaction evidence="13">
        <text>L-leucine + 2-oxoglutarate = 4-methyl-2-oxopentanoate + L-glutamate</text>
        <dbReference type="Rhea" id="RHEA:18321"/>
        <dbReference type="ChEBI" id="CHEBI:16810"/>
        <dbReference type="ChEBI" id="CHEBI:17865"/>
        <dbReference type="ChEBI" id="CHEBI:29985"/>
        <dbReference type="ChEBI" id="CHEBI:57427"/>
        <dbReference type="EC" id="2.6.1.42"/>
    </reaction>
</comment>
<dbReference type="PANTHER" id="PTHR42743">
    <property type="entry name" value="AMINO-ACID AMINOTRANSFERASE"/>
    <property type="match status" value="1"/>
</dbReference>
<dbReference type="GO" id="GO:0009082">
    <property type="term" value="P:branched-chain amino acid biosynthetic process"/>
    <property type="evidence" value="ECO:0007669"/>
    <property type="project" value="UniProtKB-KW"/>
</dbReference>
<dbReference type="Gene3D" id="3.20.10.10">
    <property type="entry name" value="D-amino Acid Aminotransferase, subunit A, domain 2"/>
    <property type="match status" value="1"/>
</dbReference>
<comment type="caution">
    <text evidence="14">The sequence shown here is derived from an EMBL/GenBank/DDBJ whole genome shotgun (WGS) entry which is preliminary data.</text>
</comment>
<dbReference type="FunFam" id="3.20.10.10:FF:000002">
    <property type="entry name" value="D-alanine aminotransferase"/>
    <property type="match status" value="1"/>
</dbReference>
<evidence type="ECO:0000256" key="4">
    <source>
        <dbReference type="ARBA" id="ARBA00004931"/>
    </source>
</evidence>
<evidence type="ECO:0000256" key="5">
    <source>
        <dbReference type="ARBA" id="ARBA00005072"/>
    </source>
</evidence>
<dbReference type="InterPro" id="IPR043132">
    <property type="entry name" value="BCAT-like_C"/>
</dbReference>
<reference evidence="14" key="3">
    <citation type="submission" date="2020-09" db="EMBL/GenBank/DDBJ databases">
        <authorList>
            <person name="Sun Q."/>
            <person name="Zhou Y."/>
        </authorList>
    </citation>
    <scope>NUCLEOTIDE SEQUENCE</scope>
    <source>
        <strain evidence="14">CGMCC 1.14984</strain>
    </source>
</reference>
<proteinExistence type="inferred from homology"/>
<evidence type="ECO:0000313" key="15">
    <source>
        <dbReference type="EMBL" id="NHK27972.1"/>
    </source>
</evidence>
<accession>A0A8J3A6R5</accession>
<dbReference type="SUPFAM" id="SSF56752">
    <property type="entry name" value="D-aminoacid aminotransferase-like PLP-dependent enzymes"/>
    <property type="match status" value="1"/>
</dbReference>
<organism evidence="14 16">
    <name type="scientific">Aquisalinus luteolus</name>
    <dbReference type="NCBI Taxonomy" id="1566827"/>
    <lineage>
        <taxon>Bacteria</taxon>
        <taxon>Pseudomonadati</taxon>
        <taxon>Pseudomonadota</taxon>
        <taxon>Alphaproteobacteria</taxon>
        <taxon>Parvularculales</taxon>
        <taxon>Parvularculaceae</taxon>
        <taxon>Aquisalinus</taxon>
    </lineage>
</organism>
<comment type="cofactor">
    <cofactor evidence="1">
        <name>pyridoxal 5'-phosphate</name>
        <dbReference type="ChEBI" id="CHEBI:597326"/>
    </cofactor>
</comment>
<dbReference type="EMBL" id="BMGZ01000002">
    <property type="protein sequence ID" value="GGH97086.1"/>
    <property type="molecule type" value="Genomic_DNA"/>
</dbReference>
<comment type="pathway">
    <text evidence="5">Amino-acid biosynthesis; L-leucine biosynthesis; L-leucine from 3-methyl-2-oxobutanoate: step 4/4.</text>
</comment>
<dbReference type="GO" id="GO:0004084">
    <property type="term" value="F:branched-chain-amino-acid transaminase activity"/>
    <property type="evidence" value="ECO:0007669"/>
    <property type="project" value="UniProtKB-EC"/>
</dbReference>
<evidence type="ECO:0000256" key="2">
    <source>
        <dbReference type="ARBA" id="ARBA00003109"/>
    </source>
</evidence>
<dbReference type="PANTHER" id="PTHR42743:SF11">
    <property type="entry name" value="AMINODEOXYCHORISMATE LYASE"/>
    <property type="match status" value="1"/>
</dbReference>
<dbReference type="EC" id="2.6.1.42" evidence="7"/>
<evidence type="ECO:0000256" key="10">
    <source>
        <dbReference type="ARBA" id="ARBA00023304"/>
    </source>
</evidence>
<dbReference type="Proteomes" id="UP000818603">
    <property type="component" value="Unassembled WGS sequence"/>
</dbReference>
<dbReference type="Gene3D" id="3.30.470.10">
    <property type="match status" value="1"/>
</dbReference>
<evidence type="ECO:0000313" key="14">
    <source>
        <dbReference type="EMBL" id="GGH97086.1"/>
    </source>
</evidence>
<sequence length="284" mass="30528">MTFWINGTYREKADNVIALADRGFALGDGLFETLLVREGEPVFLSEHLSRLHASARIMEVPVRYDETAIHKAIRKLAGVGDGDMAARITLSRGVGPRGILPPKSGDAQPVMTIALSPAPPVRRTSISCIHSSIRRNEGSPAARMKTLSYIDNILARQEAEQTGAGEAIMLNNQGLVTCTSVGNIFIVAGDNQLLTPNTDCGVLPGIVRRKIIDLARADGVEVEAGYVQDSDYQDRPIFITNSLMGISPAHILGEEPSGKVAMITRLKSLYAAAVAADLKQRKVG</sequence>
<dbReference type="Pfam" id="PF01063">
    <property type="entry name" value="Aminotran_4"/>
    <property type="match status" value="1"/>
</dbReference>
<evidence type="ECO:0000256" key="3">
    <source>
        <dbReference type="ARBA" id="ARBA00004824"/>
    </source>
</evidence>
<comment type="similarity">
    <text evidence="6">Belongs to the class-IV pyridoxal-phosphate-dependent aminotransferase family.</text>
</comment>
<evidence type="ECO:0000313" key="17">
    <source>
        <dbReference type="Proteomes" id="UP000818603"/>
    </source>
</evidence>
<comment type="pathway">
    <text evidence="3">Amino-acid biosynthesis; L-isoleucine biosynthesis; L-isoleucine from 2-oxobutanoate: step 4/4.</text>
</comment>
<reference evidence="15 17" key="2">
    <citation type="submission" date="2020-02" db="EMBL/GenBank/DDBJ databases">
        <title>Genome sequence of Parvularcula flava strain NH6-79.</title>
        <authorList>
            <person name="Abdul Karim M.H."/>
            <person name="Lam M.Q."/>
            <person name="Chen S.J."/>
            <person name="Yahya A."/>
            <person name="Shahir S."/>
            <person name="Shamsir M.S."/>
            <person name="Chong C.S."/>
        </authorList>
    </citation>
    <scope>NUCLEOTIDE SEQUENCE [LARGE SCALE GENOMIC DNA]</scope>
    <source>
        <strain evidence="15 17">NH6-79</strain>
    </source>
</reference>
<dbReference type="EMBL" id="VCJR02000002">
    <property type="protein sequence ID" value="NHK27972.1"/>
    <property type="molecule type" value="Genomic_DNA"/>
</dbReference>
<evidence type="ECO:0000256" key="6">
    <source>
        <dbReference type="ARBA" id="ARBA00009320"/>
    </source>
</evidence>
<gene>
    <name evidence="15" type="ORF">FF098_008660</name>
    <name evidence="14" type="ORF">GCM10011355_17450</name>
</gene>
<dbReference type="InterPro" id="IPR050571">
    <property type="entry name" value="Class-IV_PLP-Dep_Aminotrnsfr"/>
</dbReference>
<evidence type="ECO:0000256" key="8">
    <source>
        <dbReference type="ARBA" id="ARBA00014472"/>
    </source>
</evidence>
<name>A0A8J3A6R5_9PROT</name>
<dbReference type="InterPro" id="IPR043131">
    <property type="entry name" value="BCAT-like_N"/>
</dbReference>
<evidence type="ECO:0000256" key="1">
    <source>
        <dbReference type="ARBA" id="ARBA00001933"/>
    </source>
</evidence>
<reference evidence="14" key="1">
    <citation type="journal article" date="2014" name="Int. J. Syst. Evol. Microbiol.">
        <title>Complete genome sequence of Corynebacterium casei LMG S-19264T (=DSM 44701T), isolated from a smear-ripened cheese.</title>
        <authorList>
            <consortium name="US DOE Joint Genome Institute (JGI-PGF)"/>
            <person name="Walter F."/>
            <person name="Albersmeier A."/>
            <person name="Kalinowski J."/>
            <person name="Ruckert C."/>
        </authorList>
    </citation>
    <scope>NUCLEOTIDE SEQUENCE</scope>
    <source>
        <strain evidence="14">CGMCC 1.14984</strain>
    </source>
</reference>
<dbReference type="RefSeq" id="WP_155139589.1">
    <property type="nucleotide sequence ID" value="NZ_BMGZ01000002.1"/>
</dbReference>
<evidence type="ECO:0000313" key="16">
    <source>
        <dbReference type="Proteomes" id="UP000621856"/>
    </source>
</evidence>
<comment type="pathway">
    <text evidence="4">Amino-acid biosynthesis; L-valine biosynthesis; L-valine from pyruvate: step 4/4.</text>
</comment>
<dbReference type="GO" id="GO:0005829">
    <property type="term" value="C:cytosol"/>
    <property type="evidence" value="ECO:0007669"/>
    <property type="project" value="TreeGrafter"/>
</dbReference>
<evidence type="ECO:0000256" key="11">
    <source>
        <dbReference type="ARBA" id="ARBA00048212"/>
    </source>
</evidence>
<dbReference type="InterPro" id="IPR001544">
    <property type="entry name" value="Aminotrans_IV"/>
</dbReference>
<dbReference type="InterPro" id="IPR036038">
    <property type="entry name" value="Aminotransferase-like"/>
</dbReference>
<comment type="catalytic activity">
    <reaction evidence="11">
        <text>L-valine + 2-oxoglutarate = 3-methyl-2-oxobutanoate + L-glutamate</text>
        <dbReference type="Rhea" id="RHEA:24813"/>
        <dbReference type="ChEBI" id="CHEBI:11851"/>
        <dbReference type="ChEBI" id="CHEBI:16810"/>
        <dbReference type="ChEBI" id="CHEBI:29985"/>
        <dbReference type="ChEBI" id="CHEBI:57762"/>
        <dbReference type="EC" id="2.6.1.42"/>
    </reaction>
</comment>
<evidence type="ECO:0000256" key="13">
    <source>
        <dbReference type="ARBA" id="ARBA00049229"/>
    </source>
</evidence>
<dbReference type="Proteomes" id="UP000621856">
    <property type="component" value="Unassembled WGS sequence"/>
</dbReference>
<dbReference type="GO" id="GO:0016829">
    <property type="term" value="F:lyase activity"/>
    <property type="evidence" value="ECO:0007669"/>
    <property type="project" value="UniProtKB-KW"/>
</dbReference>
<evidence type="ECO:0000256" key="7">
    <source>
        <dbReference type="ARBA" id="ARBA00013053"/>
    </source>
</evidence>